<dbReference type="STRING" id="2015173.A0A026W0M4"/>
<name>A0A026W0M4_OOCBI</name>
<keyword evidence="1" id="KW-0812">Transmembrane</keyword>
<keyword evidence="1" id="KW-1133">Transmembrane helix</keyword>
<proteinExistence type="predicted"/>
<dbReference type="Proteomes" id="UP000053097">
    <property type="component" value="Unassembled WGS sequence"/>
</dbReference>
<organism evidence="2 3">
    <name type="scientific">Ooceraea biroi</name>
    <name type="common">Clonal raider ant</name>
    <name type="synonym">Cerapachys biroi</name>
    <dbReference type="NCBI Taxonomy" id="2015173"/>
    <lineage>
        <taxon>Eukaryota</taxon>
        <taxon>Metazoa</taxon>
        <taxon>Ecdysozoa</taxon>
        <taxon>Arthropoda</taxon>
        <taxon>Hexapoda</taxon>
        <taxon>Insecta</taxon>
        <taxon>Pterygota</taxon>
        <taxon>Neoptera</taxon>
        <taxon>Endopterygota</taxon>
        <taxon>Hymenoptera</taxon>
        <taxon>Apocrita</taxon>
        <taxon>Aculeata</taxon>
        <taxon>Formicoidea</taxon>
        <taxon>Formicidae</taxon>
        <taxon>Dorylinae</taxon>
        <taxon>Ooceraea</taxon>
    </lineage>
</organism>
<evidence type="ECO:0000313" key="3">
    <source>
        <dbReference type="Proteomes" id="UP000053097"/>
    </source>
</evidence>
<accession>A0A026W0M4</accession>
<evidence type="ECO:0000313" key="2">
    <source>
        <dbReference type="EMBL" id="EZA49126.1"/>
    </source>
</evidence>
<sequence length="84" mass="9412">MFDTSVLQHQGPLISSGAIIGIVLATIFIIFIIIDAICCCVRKTGIIYYACERSRRKPVDEEDAKLGSLPHLVTYVLYIVLWQV</sequence>
<feature type="transmembrane region" description="Helical" evidence="1">
    <location>
        <begin position="12"/>
        <end position="34"/>
    </location>
</feature>
<dbReference type="AlphaFoldDB" id="A0A026W0M4"/>
<dbReference type="OrthoDB" id="10056271at2759"/>
<gene>
    <name evidence="2" type="ORF">X777_12539</name>
</gene>
<reference evidence="2 3" key="1">
    <citation type="journal article" date="2014" name="Curr. Biol.">
        <title>The genome of the clonal raider ant Cerapachys biroi.</title>
        <authorList>
            <person name="Oxley P.R."/>
            <person name="Ji L."/>
            <person name="Fetter-Pruneda I."/>
            <person name="McKenzie S.K."/>
            <person name="Li C."/>
            <person name="Hu H."/>
            <person name="Zhang G."/>
            <person name="Kronauer D.J."/>
        </authorList>
    </citation>
    <scope>NUCLEOTIDE SEQUENCE [LARGE SCALE GENOMIC DNA]</scope>
</reference>
<dbReference type="EMBL" id="KK107538">
    <property type="protein sequence ID" value="EZA49126.1"/>
    <property type="molecule type" value="Genomic_DNA"/>
</dbReference>
<keyword evidence="3" id="KW-1185">Reference proteome</keyword>
<keyword evidence="1" id="KW-0472">Membrane</keyword>
<evidence type="ECO:0000256" key="1">
    <source>
        <dbReference type="SAM" id="Phobius"/>
    </source>
</evidence>
<protein>
    <submittedName>
        <fullName evidence="2">Uncharacterized protein</fullName>
    </submittedName>
</protein>